<proteinExistence type="predicted"/>
<evidence type="ECO:0000313" key="2">
    <source>
        <dbReference type="EMBL" id="NMH76251.1"/>
    </source>
</evidence>
<feature type="transmembrane region" description="Helical" evidence="1">
    <location>
        <begin position="20"/>
        <end position="40"/>
    </location>
</feature>
<keyword evidence="3" id="KW-1185">Reference proteome</keyword>
<organism evidence="2 3">
    <name type="scientific">Pseudonocardia xinjiangensis</name>
    <dbReference type="NCBI Taxonomy" id="75289"/>
    <lineage>
        <taxon>Bacteria</taxon>
        <taxon>Bacillati</taxon>
        <taxon>Actinomycetota</taxon>
        <taxon>Actinomycetes</taxon>
        <taxon>Pseudonocardiales</taxon>
        <taxon>Pseudonocardiaceae</taxon>
        <taxon>Pseudonocardia</taxon>
    </lineage>
</organism>
<evidence type="ECO:0000256" key="1">
    <source>
        <dbReference type="SAM" id="Phobius"/>
    </source>
</evidence>
<feature type="transmembrane region" description="Helical" evidence="1">
    <location>
        <begin position="113"/>
        <end position="136"/>
    </location>
</feature>
<reference evidence="2 3" key="1">
    <citation type="submission" date="2020-04" db="EMBL/GenBank/DDBJ databases">
        <authorList>
            <person name="Klaysubun C."/>
            <person name="Duangmal K."/>
            <person name="Lipun K."/>
        </authorList>
    </citation>
    <scope>NUCLEOTIDE SEQUENCE [LARGE SCALE GENOMIC DNA]</scope>
    <source>
        <strain evidence="2 3">JCM 11839</strain>
    </source>
</reference>
<gene>
    <name evidence="2" type="ORF">HF577_03890</name>
</gene>
<keyword evidence="1" id="KW-1133">Transmembrane helix</keyword>
<evidence type="ECO:0000313" key="3">
    <source>
        <dbReference type="Proteomes" id="UP001296706"/>
    </source>
</evidence>
<dbReference type="EMBL" id="JAAXKY010000006">
    <property type="protein sequence ID" value="NMH76251.1"/>
    <property type="molecule type" value="Genomic_DNA"/>
</dbReference>
<feature type="transmembrane region" description="Helical" evidence="1">
    <location>
        <begin position="52"/>
        <end position="72"/>
    </location>
</feature>
<protein>
    <submittedName>
        <fullName evidence="2">Uncharacterized protein</fullName>
    </submittedName>
</protein>
<accession>A0ABX1R8X9</accession>
<dbReference type="RefSeq" id="WP_169394324.1">
    <property type="nucleotide sequence ID" value="NZ_JAAXKY010000006.1"/>
</dbReference>
<comment type="caution">
    <text evidence="2">The sequence shown here is derived from an EMBL/GenBank/DDBJ whole genome shotgun (WGS) entry which is preliminary data.</text>
</comment>
<keyword evidence="1" id="KW-0812">Transmembrane</keyword>
<feature type="transmembrane region" description="Helical" evidence="1">
    <location>
        <begin position="79"/>
        <end position="101"/>
    </location>
</feature>
<dbReference type="Proteomes" id="UP001296706">
    <property type="component" value="Unassembled WGS sequence"/>
</dbReference>
<sequence>MRERGSRTTARPGRTAPLAAVGLGAGDGLLLIALAAVVAAGGGRGGAVDTTAAAVAVLGGLTLLWGAVTLFRRMPIGRVLLSTAAGTVAAGVVVLLTVAPAPDGRLVDVVTGALLVGLQAAIVACALSRSTLLWLVGAPDSRRNR</sequence>
<name>A0ABX1R8X9_9PSEU</name>
<keyword evidence="1" id="KW-0472">Membrane</keyword>